<organism evidence="3">
    <name type="scientific">Darwinula stevensoni</name>
    <dbReference type="NCBI Taxonomy" id="69355"/>
    <lineage>
        <taxon>Eukaryota</taxon>
        <taxon>Metazoa</taxon>
        <taxon>Ecdysozoa</taxon>
        <taxon>Arthropoda</taxon>
        <taxon>Crustacea</taxon>
        <taxon>Oligostraca</taxon>
        <taxon>Ostracoda</taxon>
        <taxon>Podocopa</taxon>
        <taxon>Podocopida</taxon>
        <taxon>Darwinulocopina</taxon>
        <taxon>Darwinuloidea</taxon>
        <taxon>Darwinulidae</taxon>
        <taxon>Darwinula</taxon>
    </lineage>
</organism>
<dbReference type="InterPro" id="IPR050828">
    <property type="entry name" value="C-type_lectin/matrix_domain"/>
</dbReference>
<keyword evidence="1" id="KW-0472">Membrane</keyword>
<protein>
    <recommendedName>
        <fullName evidence="2">C-type lectin domain-containing protein</fullName>
    </recommendedName>
</protein>
<gene>
    <name evidence="3" type="ORF">DSTB1V02_LOCUS3514</name>
</gene>
<feature type="transmembrane region" description="Helical" evidence="1">
    <location>
        <begin position="12"/>
        <end position="31"/>
    </location>
</feature>
<dbReference type="InterPro" id="IPR001304">
    <property type="entry name" value="C-type_lectin-like"/>
</dbReference>
<keyword evidence="4" id="KW-1185">Reference proteome</keyword>
<dbReference type="PANTHER" id="PTHR45710">
    <property type="entry name" value="C-TYPE LECTIN DOMAIN-CONTAINING PROTEIN 180"/>
    <property type="match status" value="1"/>
</dbReference>
<dbReference type="EMBL" id="CAJPEV010000462">
    <property type="protein sequence ID" value="CAG0885528.1"/>
    <property type="molecule type" value="Genomic_DNA"/>
</dbReference>
<dbReference type="InterPro" id="IPR016187">
    <property type="entry name" value="CTDL_fold"/>
</dbReference>
<evidence type="ECO:0000256" key="1">
    <source>
        <dbReference type="SAM" id="Phobius"/>
    </source>
</evidence>
<dbReference type="OrthoDB" id="6133475at2759"/>
<reference evidence="3" key="1">
    <citation type="submission" date="2020-11" db="EMBL/GenBank/DDBJ databases">
        <authorList>
            <person name="Tran Van P."/>
        </authorList>
    </citation>
    <scope>NUCLEOTIDE SEQUENCE</scope>
</reference>
<feature type="domain" description="C-type lectin" evidence="2">
    <location>
        <begin position="62"/>
        <end position="180"/>
    </location>
</feature>
<dbReference type="SUPFAM" id="SSF56436">
    <property type="entry name" value="C-type lectin-like"/>
    <property type="match status" value="1"/>
</dbReference>
<keyword evidence="1" id="KW-1133">Transmembrane helix</keyword>
<dbReference type="Pfam" id="PF00059">
    <property type="entry name" value="Lectin_C"/>
    <property type="match status" value="1"/>
</dbReference>
<name>A0A7R8X9F2_9CRUS</name>
<sequence>MKCRRSEHCRSAPVLMCSPYSFVIFILILQFPNLLSGGIRQRSRIRDVPVIWHRCPKDFVYLGHSCYLFSQEIATWNDAHFQCMKNNASLVTPASRWENHILRQYLLRPEFAPLSRWIDAFYNWNEKMWMWSSSGHLIYNPDFGETQRHWDAWTCGVMSSDDRFHWLGKSCFLQFHYICESLPSLA</sequence>
<dbReference type="AlphaFoldDB" id="A0A7R8X9F2"/>
<keyword evidence="1" id="KW-0812">Transmembrane</keyword>
<evidence type="ECO:0000313" key="4">
    <source>
        <dbReference type="Proteomes" id="UP000677054"/>
    </source>
</evidence>
<proteinExistence type="predicted"/>
<dbReference type="Proteomes" id="UP000677054">
    <property type="component" value="Unassembled WGS sequence"/>
</dbReference>
<dbReference type="Gene3D" id="3.10.100.10">
    <property type="entry name" value="Mannose-Binding Protein A, subunit A"/>
    <property type="match status" value="1"/>
</dbReference>
<dbReference type="PANTHER" id="PTHR45710:SF26">
    <property type="entry name" value="RH26557P"/>
    <property type="match status" value="1"/>
</dbReference>
<accession>A0A7R8X9F2</accession>
<dbReference type="PROSITE" id="PS50041">
    <property type="entry name" value="C_TYPE_LECTIN_2"/>
    <property type="match status" value="1"/>
</dbReference>
<dbReference type="SMART" id="SM00034">
    <property type="entry name" value="CLECT"/>
    <property type="match status" value="1"/>
</dbReference>
<evidence type="ECO:0000259" key="2">
    <source>
        <dbReference type="PROSITE" id="PS50041"/>
    </source>
</evidence>
<dbReference type="InterPro" id="IPR016186">
    <property type="entry name" value="C-type_lectin-like/link_sf"/>
</dbReference>
<dbReference type="EMBL" id="LR899979">
    <property type="protein sequence ID" value="CAD7243598.1"/>
    <property type="molecule type" value="Genomic_DNA"/>
</dbReference>
<dbReference type="CDD" id="cd00037">
    <property type="entry name" value="CLECT"/>
    <property type="match status" value="1"/>
</dbReference>
<evidence type="ECO:0000313" key="3">
    <source>
        <dbReference type="EMBL" id="CAD7243598.1"/>
    </source>
</evidence>